<dbReference type="EMBL" id="JADBEB010000001">
    <property type="protein sequence ID" value="MBE1487291.1"/>
    <property type="molecule type" value="Genomic_DNA"/>
</dbReference>
<keyword evidence="3" id="KW-1185">Reference proteome</keyword>
<dbReference type="Proteomes" id="UP000649753">
    <property type="component" value="Unassembled WGS sequence"/>
</dbReference>
<accession>A0A927R6W2</accession>
<evidence type="ECO:0000313" key="3">
    <source>
        <dbReference type="Proteomes" id="UP000649753"/>
    </source>
</evidence>
<dbReference type="RefSeq" id="WP_192767159.1">
    <property type="nucleotide sequence ID" value="NZ_JADBEB010000001.1"/>
</dbReference>
<comment type="caution">
    <text evidence="2">The sequence shown here is derived from an EMBL/GenBank/DDBJ whole genome shotgun (WGS) entry which is preliminary data.</text>
</comment>
<protein>
    <recommendedName>
        <fullName evidence="1">DUF5753 domain-containing protein</fullName>
    </recommendedName>
</protein>
<sequence length="255" mass="28028">MNHALQVAMVEAGETAESLAGQIGVDPKTAARWVTPGRIPQTRHRAQVAAAVGRDVGDLWPDVLRRREPIWLREWIEFEREARLLRWFEPALVPGLLQTEAYARAVLGWGGLFNADEVEQRTRSRMERQAILSGAKPPQFFAMVDEAVLRRCVGGPAVMVEQCAHLVRLAERPHVNIQSVPASAGGHVGLAGGFILAKGPNGEAAHLDDRLRAHVVSQQEDIDNLGEAWEAIRAVALPTEQTLSLIKEVAATWQT</sequence>
<dbReference type="AlphaFoldDB" id="A0A927R6W2"/>
<organism evidence="2 3">
    <name type="scientific">Plantactinospora soyae</name>
    <dbReference type="NCBI Taxonomy" id="1544732"/>
    <lineage>
        <taxon>Bacteria</taxon>
        <taxon>Bacillati</taxon>
        <taxon>Actinomycetota</taxon>
        <taxon>Actinomycetes</taxon>
        <taxon>Micromonosporales</taxon>
        <taxon>Micromonosporaceae</taxon>
        <taxon>Plantactinospora</taxon>
    </lineage>
</organism>
<evidence type="ECO:0000259" key="1">
    <source>
        <dbReference type="Pfam" id="PF19054"/>
    </source>
</evidence>
<proteinExistence type="predicted"/>
<name>A0A927R6W2_9ACTN</name>
<gene>
    <name evidence="2" type="ORF">H4W31_002929</name>
</gene>
<feature type="domain" description="DUF5753" evidence="1">
    <location>
        <begin position="73"/>
        <end position="248"/>
    </location>
</feature>
<evidence type="ECO:0000313" key="2">
    <source>
        <dbReference type="EMBL" id="MBE1487291.1"/>
    </source>
</evidence>
<dbReference type="Pfam" id="PF19054">
    <property type="entry name" value="DUF5753"/>
    <property type="match status" value="1"/>
</dbReference>
<reference evidence="2" key="1">
    <citation type="submission" date="2020-10" db="EMBL/GenBank/DDBJ databases">
        <title>Sequencing the genomes of 1000 actinobacteria strains.</title>
        <authorList>
            <person name="Klenk H.-P."/>
        </authorList>
    </citation>
    <scope>NUCLEOTIDE SEQUENCE</scope>
    <source>
        <strain evidence="2">DSM 46832</strain>
    </source>
</reference>
<dbReference type="InterPro" id="IPR043917">
    <property type="entry name" value="DUF5753"/>
</dbReference>